<keyword evidence="1" id="KW-0472">Membrane</keyword>
<dbReference type="EMBL" id="CAJVPQ010001827">
    <property type="protein sequence ID" value="CAG8571749.1"/>
    <property type="molecule type" value="Genomic_DNA"/>
</dbReference>
<proteinExistence type="predicted"/>
<feature type="domain" description="Glutaredoxin" evidence="2">
    <location>
        <begin position="178"/>
        <end position="242"/>
    </location>
</feature>
<dbReference type="GO" id="GO:0005801">
    <property type="term" value="C:cis-Golgi network"/>
    <property type="evidence" value="ECO:0007669"/>
    <property type="project" value="TreeGrafter"/>
</dbReference>
<comment type="caution">
    <text evidence="3">The sequence shown here is derived from an EMBL/GenBank/DDBJ whole genome shotgun (WGS) entry which is preliminary data.</text>
</comment>
<organism evidence="3 4">
    <name type="scientific">Funneliformis caledonium</name>
    <dbReference type="NCBI Taxonomy" id="1117310"/>
    <lineage>
        <taxon>Eukaryota</taxon>
        <taxon>Fungi</taxon>
        <taxon>Fungi incertae sedis</taxon>
        <taxon>Mucoromycota</taxon>
        <taxon>Glomeromycotina</taxon>
        <taxon>Glomeromycetes</taxon>
        <taxon>Glomerales</taxon>
        <taxon>Glomeraceae</taxon>
        <taxon>Funneliformis</taxon>
    </lineage>
</organism>
<dbReference type="Gene3D" id="3.40.30.10">
    <property type="entry name" value="Glutaredoxin"/>
    <property type="match status" value="1"/>
</dbReference>
<dbReference type="PROSITE" id="PS51354">
    <property type="entry name" value="GLUTAREDOXIN_2"/>
    <property type="match status" value="1"/>
</dbReference>
<accession>A0A9N9BNF0</accession>
<dbReference type="CDD" id="cd03419">
    <property type="entry name" value="GRX_GRXh_1_2_like"/>
    <property type="match status" value="1"/>
</dbReference>
<evidence type="ECO:0000259" key="2">
    <source>
        <dbReference type="Pfam" id="PF00462"/>
    </source>
</evidence>
<evidence type="ECO:0000256" key="1">
    <source>
        <dbReference type="SAM" id="Phobius"/>
    </source>
</evidence>
<dbReference type="InterPro" id="IPR036249">
    <property type="entry name" value="Thioredoxin-like_sf"/>
</dbReference>
<dbReference type="PANTHER" id="PTHR45694">
    <property type="entry name" value="GLUTAREDOXIN 2"/>
    <property type="match status" value="1"/>
</dbReference>
<dbReference type="SUPFAM" id="SSF52833">
    <property type="entry name" value="Thioredoxin-like"/>
    <property type="match status" value="1"/>
</dbReference>
<dbReference type="InterPro" id="IPR002109">
    <property type="entry name" value="Glutaredoxin"/>
</dbReference>
<dbReference type="GO" id="GO:0005796">
    <property type="term" value="C:Golgi lumen"/>
    <property type="evidence" value="ECO:0007669"/>
    <property type="project" value="TreeGrafter"/>
</dbReference>
<dbReference type="Pfam" id="PF00462">
    <property type="entry name" value="Glutaredoxin"/>
    <property type="match status" value="1"/>
</dbReference>
<name>A0A9N9BNF0_9GLOM</name>
<reference evidence="3" key="1">
    <citation type="submission" date="2021-06" db="EMBL/GenBank/DDBJ databases">
        <authorList>
            <person name="Kallberg Y."/>
            <person name="Tangrot J."/>
            <person name="Rosling A."/>
        </authorList>
    </citation>
    <scope>NUCLEOTIDE SEQUENCE</scope>
    <source>
        <strain evidence="3">UK204</strain>
    </source>
</reference>
<evidence type="ECO:0000313" key="4">
    <source>
        <dbReference type="Proteomes" id="UP000789570"/>
    </source>
</evidence>
<protein>
    <submittedName>
        <fullName evidence="3">17512_t:CDS:1</fullName>
    </submittedName>
</protein>
<dbReference type="OrthoDB" id="423313at2759"/>
<dbReference type="Proteomes" id="UP000789570">
    <property type="component" value="Unassembled WGS sequence"/>
</dbReference>
<sequence>MSKATILPIYHPLAPISTYNHDPKNNSLIDICDYFLRTKKFKILGITFAIFLCSLWVVAHVSGSGFNIHNLRYYNKNNKAAIAAAWVLGEGGEEGIHGLEVENHGRVSANGHSHSVHEPLEINHYIEITSSSQNHPNVAQQRFEEALKQDMYLDDLTYIEPQSKLELEINNLVHEHKIIIFSKSYCPYSQKAKNIFSLYNINPRPFIIEVDERDDADEVKQTLIKFTYQSTFPNIFINGRSIGGSEDLAIMHISGRLEELLIEANILTDYYAHPAL</sequence>
<gene>
    <name evidence="3" type="ORF">FCALED_LOCUS7133</name>
</gene>
<dbReference type="PANTHER" id="PTHR45694:SF5">
    <property type="entry name" value="GLUTAREDOXIN 2"/>
    <property type="match status" value="1"/>
</dbReference>
<dbReference type="GO" id="GO:0015038">
    <property type="term" value="F:glutathione disulfide oxidoreductase activity"/>
    <property type="evidence" value="ECO:0007669"/>
    <property type="project" value="TreeGrafter"/>
</dbReference>
<keyword evidence="4" id="KW-1185">Reference proteome</keyword>
<dbReference type="AlphaFoldDB" id="A0A9N9BNF0"/>
<dbReference type="GO" id="GO:0034599">
    <property type="term" value="P:cellular response to oxidative stress"/>
    <property type="evidence" value="ECO:0007669"/>
    <property type="project" value="TreeGrafter"/>
</dbReference>
<dbReference type="GO" id="GO:0000324">
    <property type="term" value="C:fungal-type vacuole"/>
    <property type="evidence" value="ECO:0007669"/>
    <property type="project" value="TreeGrafter"/>
</dbReference>
<dbReference type="PRINTS" id="PR00160">
    <property type="entry name" value="GLUTAREDOXIN"/>
</dbReference>
<evidence type="ECO:0000313" key="3">
    <source>
        <dbReference type="EMBL" id="CAG8571749.1"/>
    </source>
</evidence>
<feature type="transmembrane region" description="Helical" evidence="1">
    <location>
        <begin position="43"/>
        <end position="62"/>
    </location>
</feature>
<keyword evidence="1" id="KW-1133">Transmembrane helix</keyword>
<keyword evidence="1" id="KW-0812">Transmembrane</keyword>
<dbReference type="InterPro" id="IPR014025">
    <property type="entry name" value="Glutaredoxin_subgr"/>
</dbReference>